<dbReference type="GO" id="GO:1990281">
    <property type="term" value="C:efflux pump complex"/>
    <property type="evidence" value="ECO:0007669"/>
    <property type="project" value="TreeGrafter"/>
</dbReference>
<accession>A0A2W7I283</accession>
<organism evidence="2 3">
    <name type="scientific">Humitalea rosea</name>
    <dbReference type="NCBI Taxonomy" id="990373"/>
    <lineage>
        <taxon>Bacteria</taxon>
        <taxon>Pseudomonadati</taxon>
        <taxon>Pseudomonadota</taxon>
        <taxon>Alphaproteobacteria</taxon>
        <taxon>Acetobacterales</taxon>
        <taxon>Roseomonadaceae</taxon>
        <taxon>Humitalea</taxon>
    </lineage>
</organism>
<dbReference type="Gene3D" id="2.40.420.20">
    <property type="match status" value="1"/>
</dbReference>
<dbReference type="GO" id="GO:0015562">
    <property type="term" value="F:efflux transmembrane transporter activity"/>
    <property type="evidence" value="ECO:0007669"/>
    <property type="project" value="TreeGrafter"/>
</dbReference>
<dbReference type="Gene3D" id="2.40.30.170">
    <property type="match status" value="1"/>
</dbReference>
<keyword evidence="1" id="KW-0812">Transmembrane</keyword>
<dbReference type="Gene3D" id="2.40.50.100">
    <property type="match status" value="1"/>
</dbReference>
<evidence type="ECO:0000313" key="2">
    <source>
        <dbReference type="EMBL" id="PZW39365.1"/>
    </source>
</evidence>
<sequence length="391" mass="41598">MRKRGTGGVRVLRFAMAGLVVAAAAGGFWWYTRQRALPVPVAAFQQDVPVTVFGLGAIEAQVLSRVGFEVPGTLIELAADHGDRVAAGAVLARLNPISQQARLARAEAAVLSADAAAARADAQRERAAAQFTQKQATARRRRDLASRGVGSQEVAELAETEQELARVDLLVNAADAAVARAAQAEARANLETERATLEKHTLRAPFDAMVIARSREAGTALNPGEAVFTLVAPESIWMQAFIDEGRAGDLALGQTGMVTVRSRPGHPIEAQIVRIGLEADRVTEERRVFLRCRSCPTMPVVGEQAEVVIETARLPRARLLPEQALHGFDGAGGTVWTIEDGRLAQRRVTIAARLVDGRVAITDGLPEDVALVSQVGSRFAVGRAARAVAAP</sequence>
<evidence type="ECO:0000256" key="1">
    <source>
        <dbReference type="SAM" id="Phobius"/>
    </source>
</evidence>
<keyword evidence="1" id="KW-1133">Transmembrane helix</keyword>
<dbReference type="Gene3D" id="1.10.287.470">
    <property type="entry name" value="Helix hairpin bin"/>
    <property type="match status" value="1"/>
</dbReference>
<dbReference type="Proteomes" id="UP000249688">
    <property type="component" value="Unassembled WGS sequence"/>
</dbReference>
<gene>
    <name evidence="2" type="ORF">C8P66_12935</name>
</gene>
<dbReference type="AlphaFoldDB" id="A0A2W7I283"/>
<reference evidence="2 3" key="1">
    <citation type="submission" date="2018-06" db="EMBL/GenBank/DDBJ databases">
        <title>Genomic Encyclopedia of Archaeal and Bacterial Type Strains, Phase II (KMG-II): from individual species to whole genera.</title>
        <authorList>
            <person name="Goeker M."/>
        </authorList>
    </citation>
    <scope>NUCLEOTIDE SEQUENCE [LARGE SCALE GENOMIC DNA]</scope>
    <source>
        <strain evidence="2 3">DSM 24525</strain>
    </source>
</reference>
<name>A0A2W7I283_9PROT</name>
<dbReference type="SUPFAM" id="SSF111369">
    <property type="entry name" value="HlyD-like secretion proteins"/>
    <property type="match status" value="1"/>
</dbReference>
<dbReference type="PANTHER" id="PTHR30469:SF15">
    <property type="entry name" value="HLYD FAMILY OF SECRETION PROTEINS"/>
    <property type="match status" value="1"/>
</dbReference>
<keyword evidence="3" id="KW-1185">Reference proteome</keyword>
<proteinExistence type="predicted"/>
<protein>
    <submittedName>
        <fullName evidence="2">HlyD family secretion protein</fullName>
    </submittedName>
</protein>
<comment type="caution">
    <text evidence="2">The sequence shown here is derived from an EMBL/GenBank/DDBJ whole genome shotgun (WGS) entry which is preliminary data.</text>
</comment>
<keyword evidence="1" id="KW-0472">Membrane</keyword>
<dbReference type="EMBL" id="QKYU01000029">
    <property type="protein sequence ID" value="PZW39365.1"/>
    <property type="molecule type" value="Genomic_DNA"/>
</dbReference>
<dbReference type="PANTHER" id="PTHR30469">
    <property type="entry name" value="MULTIDRUG RESISTANCE PROTEIN MDTA"/>
    <property type="match status" value="1"/>
</dbReference>
<feature type="transmembrane region" description="Helical" evidence="1">
    <location>
        <begin position="12"/>
        <end position="31"/>
    </location>
</feature>
<evidence type="ECO:0000313" key="3">
    <source>
        <dbReference type="Proteomes" id="UP000249688"/>
    </source>
</evidence>